<reference evidence="1" key="1">
    <citation type="submission" date="2020-06" db="EMBL/GenBank/DDBJ databases">
        <title>Unique genomic features of the anaerobic methanotrophic archaea.</title>
        <authorList>
            <person name="Chadwick G.L."/>
            <person name="Skennerton C.T."/>
            <person name="Laso-Perez R."/>
            <person name="Leu A.O."/>
            <person name="Speth D.R."/>
            <person name="Yu H."/>
            <person name="Morgan-Lang C."/>
            <person name="Hatzenpichler R."/>
            <person name="Goudeau D."/>
            <person name="Malmstrom R."/>
            <person name="Brazelton W.J."/>
            <person name="Woyke T."/>
            <person name="Hallam S.J."/>
            <person name="Tyson G.W."/>
            <person name="Wegener G."/>
            <person name="Boetius A."/>
            <person name="Orphan V."/>
        </authorList>
    </citation>
    <scope>NUCLEOTIDE SEQUENCE</scope>
</reference>
<evidence type="ECO:0000313" key="1">
    <source>
        <dbReference type="EMBL" id="QNO56842.1"/>
    </source>
</evidence>
<sequence length="90" mass="11001">MIKLVQVVKEIKGHDYIYEVTWNREKKKQVWNYRGKVTKNFDAEKFKEDIYLAIKKDQQIRIPKKDLKNLKKVIEEVVDKYNEYLQQLPT</sequence>
<dbReference type="EMBL" id="MT631670">
    <property type="protein sequence ID" value="QNO56842.1"/>
    <property type="molecule type" value="Genomic_DNA"/>
</dbReference>
<gene>
    <name evidence="1" type="ORF">IPLBMFHP_00028</name>
</gene>
<accession>A0A7G9Z9A8</accession>
<organism evidence="1">
    <name type="scientific">Candidatus Methanophaga sp. ANME-1 ERB7</name>
    <dbReference type="NCBI Taxonomy" id="2759913"/>
    <lineage>
        <taxon>Archaea</taxon>
        <taxon>Methanobacteriati</taxon>
        <taxon>Methanobacteriota</taxon>
        <taxon>Stenosarchaea group</taxon>
        <taxon>Methanomicrobia</taxon>
        <taxon>Candidatus Methanophagales</taxon>
        <taxon>Candidatus Methanophagaceae</taxon>
        <taxon>Candidatus Methanophaga</taxon>
    </lineage>
</organism>
<proteinExistence type="predicted"/>
<protein>
    <submittedName>
        <fullName evidence="1">Uncharacterized protein</fullName>
    </submittedName>
</protein>
<name>A0A7G9Z9A8_9EURY</name>
<dbReference type="AlphaFoldDB" id="A0A7G9Z9A8"/>